<feature type="region of interest" description="Disordered" evidence="1">
    <location>
        <begin position="200"/>
        <end position="232"/>
    </location>
</feature>
<comment type="caution">
    <text evidence="2">The sequence shown here is derived from an EMBL/GenBank/DDBJ whole genome shotgun (WGS) entry which is preliminary data.</text>
</comment>
<proteinExistence type="predicted"/>
<name>A0A8T1TQD2_9STRA</name>
<organism evidence="2 3">
    <name type="scientific">Phytophthora cactorum</name>
    <dbReference type="NCBI Taxonomy" id="29920"/>
    <lineage>
        <taxon>Eukaryota</taxon>
        <taxon>Sar</taxon>
        <taxon>Stramenopiles</taxon>
        <taxon>Oomycota</taxon>
        <taxon>Peronosporomycetes</taxon>
        <taxon>Peronosporales</taxon>
        <taxon>Peronosporaceae</taxon>
        <taxon>Phytophthora</taxon>
    </lineage>
</organism>
<dbReference type="OrthoDB" id="127315at2759"/>
<reference evidence="2" key="1">
    <citation type="submission" date="2021-01" db="EMBL/GenBank/DDBJ databases">
        <title>Phytophthora aleatoria, a newly-described species from Pinus radiata is distinct from Phytophthora cactorum isolates based on comparative genomics.</title>
        <authorList>
            <person name="Mcdougal R."/>
            <person name="Panda P."/>
            <person name="Williams N."/>
            <person name="Studholme D.J."/>
        </authorList>
    </citation>
    <scope>NUCLEOTIDE SEQUENCE</scope>
    <source>
        <strain evidence="2">NZFS 3830</strain>
    </source>
</reference>
<evidence type="ECO:0000256" key="1">
    <source>
        <dbReference type="SAM" id="MobiDB-lite"/>
    </source>
</evidence>
<evidence type="ECO:0000313" key="3">
    <source>
        <dbReference type="Proteomes" id="UP000688947"/>
    </source>
</evidence>
<evidence type="ECO:0000313" key="2">
    <source>
        <dbReference type="EMBL" id="KAG6943321.1"/>
    </source>
</evidence>
<gene>
    <name evidence="2" type="ORF">JG687_00018536</name>
</gene>
<dbReference type="Proteomes" id="UP000688947">
    <property type="component" value="Unassembled WGS sequence"/>
</dbReference>
<feature type="compositionally biased region" description="Polar residues" evidence="1">
    <location>
        <begin position="200"/>
        <end position="213"/>
    </location>
</feature>
<protein>
    <submittedName>
        <fullName evidence="2">Uncharacterized protein</fullName>
    </submittedName>
</protein>
<dbReference type="EMBL" id="JAENGZ010002602">
    <property type="protein sequence ID" value="KAG6943321.1"/>
    <property type="molecule type" value="Genomic_DNA"/>
</dbReference>
<sequence length="243" mass="27032">MSTERTLHGLEQSGELEHEFLEDITASPQVVASEVAQLSRKATLSRTLTTPSGVVGRCIRSKFGEIVGKLARSKQLNDAEIDAALRHVATYSASCYAIDAVSVTDGKPFIPYFPLSNCKLFLVPVHMIALKHWMIQIVEIQMTTTESTNQKLWAMLCNPLGIESNLEICQAKWHSCTLPMLQRWFNRDVDRAKLLSLVPQNRPTHSTRSSSAAKNEGAHAQNPLPTFPSIHEVNMLRPTQVEA</sequence>
<dbReference type="VEuPathDB" id="FungiDB:PC110_g8392"/>
<accession>A0A8T1TQD2</accession>
<dbReference type="AlphaFoldDB" id="A0A8T1TQD2"/>